<protein>
    <submittedName>
        <fullName evidence="1">Uncharacterized protein</fullName>
    </submittedName>
</protein>
<sequence length="171" mass="18588">MSNFGVGVYCLAVVWFVTLMLCWVSVRTGHVVGKIAVPVAAVVTVVLFALPKGEGDISANFYDRLFVFRFGVLFLLLASVIVSSAYCIAHVRGLRLPLRWAALRPAISTSVVHNETILVKNNEEFVNKVKAVPAVIAIKNGLIVDKFIGLVDADMITNLIDRMSGKKKDGA</sequence>
<comment type="caution">
    <text evidence="1">The sequence shown here is derived from an EMBL/GenBank/DDBJ whole genome shotgun (WGS) entry which is preliminary data.</text>
</comment>
<name>A0ACC0K6B3_CHOFU</name>
<keyword evidence="2" id="KW-1185">Reference proteome</keyword>
<dbReference type="Proteomes" id="UP001064048">
    <property type="component" value="Chromosome 7"/>
</dbReference>
<gene>
    <name evidence="1" type="ORF">MSG28_004481</name>
</gene>
<evidence type="ECO:0000313" key="1">
    <source>
        <dbReference type="EMBL" id="KAI8431946.1"/>
    </source>
</evidence>
<reference evidence="1 2" key="1">
    <citation type="journal article" date="2022" name="Genome Biol. Evol.">
        <title>The Spruce Budworm Genome: Reconstructing the Evolutionary History of Antifreeze Proteins.</title>
        <authorList>
            <person name="Beliveau C."/>
            <person name="Gagne P."/>
            <person name="Picq S."/>
            <person name="Vernygora O."/>
            <person name="Keeling C.I."/>
            <person name="Pinkney K."/>
            <person name="Doucet D."/>
            <person name="Wen F."/>
            <person name="Johnston J.S."/>
            <person name="Maaroufi H."/>
            <person name="Boyle B."/>
            <person name="Laroche J."/>
            <person name="Dewar K."/>
            <person name="Juretic N."/>
            <person name="Blackburn G."/>
            <person name="Nisole A."/>
            <person name="Brunet B."/>
            <person name="Brandao M."/>
            <person name="Lumley L."/>
            <person name="Duan J."/>
            <person name="Quan G."/>
            <person name="Lucarotti C.J."/>
            <person name="Roe A.D."/>
            <person name="Sperling F.A.H."/>
            <person name="Levesque R.C."/>
            <person name="Cusson M."/>
        </authorList>
    </citation>
    <scope>NUCLEOTIDE SEQUENCE [LARGE SCALE GENOMIC DNA]</scope>
    <source>
        <strain evidence="1">Glfc:IPQL:Cfum</strain>
    </source>
</reference>
<accession>A0ACC0K6B3</accession>
<dbReference type="EMBL" id="CM046107">
    <property type="protein sequence ID" value="KAI8431946.1"/>
    <property type="molecule type" value="Genomic_DNA"/>
</dbReference>
<proteinExistence type="predicted"/>
<organism evidence="1 2">
    <name type="scientific">Choristoneura fumiferana</name>
    <name type="common">Spruce budworm moth</name>
    <name type="synonym">Archips fumiferana</name>
    <dbReference type="NCBI Taxonomy" id="7141"/>
    <lineage>
        <taxon>Eukaryota</taxon>
        <taxon>Metazoa</taxon>
        <taxon>Ecdysozoa</taxon>
        <taxon>Arthropoda</taxon>
        <taxon>Hexapoda</taxon>
        <taxon>Insecta</taxon>
        <taxon>Pterygota</taxon>
        <taxon>Neoptera</taxon>
        <taxon>Endopterygota</taxon>
        <taxon>Lepidoptera</taxon>
        <taxon>Glossata</taxon>
        <taxon>Ditrysia</taxon>
        <taxon>Tortricoidea</taxon>
        <taxon>Tortricidae</taxon>
        <taxon>Tortricinae</taxon>
        <taxon>Choristoneura</taxon>
    </lineage>
</organism>
<evidence type="ECO:0000313" key="2">
    <source>
        <dbReference type="Proteomes" id="UP001064048"/>
    </source>
</evidence>